<protein>
    <submittedName>
        <fullName evidence="1">Uncharacterized protein</fullName>
    </submittedName>
</protein>
<dbReference type="Proteomes" id="UP001281147">
    <property type="component" value="Unassembled WGS sequence"/>
</dbReference>
<accession>A0ACC3MH50</accession>
<evidence type="ECO:0000313" key="2">
    <source>
        <dbReference type="Proteomes" id="UP001281147"/>
    </source>
</evidence>
<comment type="caution">
    <text evidence="1">The sequence shown here is derived from an EMBL/GenBank/DDBJ whole genome shotgun (WGS) entry which is preliminary data.</text>
</comment>
<gene>
    <name evidence="1" type="ORF">LTR37_019011</name>
</gene>
<evidence type="ECO:0000313" key="1">
    <source>
        <dbReference type="EMBL" id="KAK3690745.1"/>
    </source>
</evidence>
<sequence length="526" mass="55829">MFSIKDIITTLALIASIATPINGHSWIEEYQVIGSNGNYVGPQGYSRGYVSRTDPSYTGDSLMYLLPSLEARSVAENGGEVVRLRLNSSDLVCHPNQRTSNYNNPEFPMLKAAPGDFVAAKYLENGHTTLPWNQPGKPKNRGTVYIYGTTEPKDDERMVDILKWNADGSAGDKRGFLMSAQDFDDGRCHQINNCVDSVKRQALFPNKVEGQDVQGEQWCESDFQIPPSQKPGKLTTYWVWQWPTAPNVNCDNVEGKDEYYTTCADFEIGDAGAGEAKLAAETAPVTQGNWQTKAVANYKYRTRMDIPQDPVILADLPQNQKRDAPTGYVKIDSAFSSSCAAAATLPPNTQAAASCPAGKWATGSLSDSIMKSALAAAKTSPPVVMAKSTTPPAPALGGEAAAATKSKSRPAATGAQSPGTGAPPAQTGAGAVSGVAQEPSLSTLVATSTLYKTTVMTSVVTIDPSAVTSSPPAAPPASAVESLSMVSSQPACHRKMYSTLRISWKDSSLATARTRGTSSKLNPQAG</sequence>
<dbReference type="EMBL" id="JAUTXU010000281">
    <property type="protein sequence ID" value="KAK3690745.1"/>
    <property type="molecule type" value="Genomic_DNA"/>
</dbReference>
<reference evidence="1" key="1">
    <citation type="submission" date="2023-07" db="EMBL/GenBank/DDBJ databases">
        <title>Black Yeasts Isolated from many extreme environments.</title>
        <authorList>
            <person name="Coleine C."/>
            <person name="Stajich J.E."/>
            <person name="Selbmann L."/>
        </authorList>
    </citation>
    <scope>NUCLEOTIDE SEQUENCE</scope>
    <source>
        <strain evidence="1">CCFEE 5714</strain>
    </source>
</reference>
<keyword evidence="2" id="KW-1185">Reference proteome</keyword>
<proteinExistence type="predicted"/>
<name>A0ACC3MH50_9PEZI</name>
<organism evidence="1 2">
    <name type="scientific">Vermiconidia calcicola</name>
    <dbReference type="NCBI Taxonomy" id="1690605"/>
    <lineage>
        <taxon>Eukaryota</taxon>
        <taxon>Fungi</taxon>
        <taxon>Dikarya</taxon>
        <taxon>Ascomycota</taxon>
        <taxon>Pezizomycotina</taxon>
        <taxon>Dothideomycetes</taxon>
        <taxon>Dothideomycetidae</taxon>
        <taxon>Mycosphaerellales</taxon>
        <taxon>Extremaceae</taxon>
        <taxon>Vermiconidia</taxon>
    </lineage>
</organism>